<sequence length="200" mass="21211">MKNDKVKWLTKVGMLSAIAWVLMLLEFPVAFFFPPWLQMDLSDLPALLAGFSLGPVAGVCVELVKNLLHMLTKGLSFGGAGQLANFLVGIAFVWPAAMIYKKHKTLKRAIIGMAAGALCMGVVGMLANYYILIPVAFPGDALSGMSTAAVPIAGALGAGQMGFLGAYVIFGVLPFNLIKAVLVSLLTGVLYKRLSGILHR</sequence>
<keyword evidence="5 9" id="KW-0812">Transmembrane</keyword>
<feature type="transmembrane region" description="Helical" evidence="9">
    <location>
        <begin position="76"/>
        <end position="97"/>
    </location>
</feature>
<keyword evidence="3 8" id="KW-0813">Transport</keyword>
<dbReference type="AlphaFoldDB" id="A0A926HN51"/>
<feature type="transmembrane region" description="Helical" evidence="9">
    <location>
        <begin position="164"/>
        <end position="191"/>
    </location>
</feature>
<dbReference type="InterPro" id="IPR025720">
    <property type="entry name" value="RibU"/>
</dbReference>
<evidence type="ECO:0000256" key="3">
    <source>
        <dbReference type="ARBA" id="ARBA00022448"/>
    </source>
</evidence>
<dbReference type="Proteomes" id="UP000654279">
    <property type="component" value="Unassembled WGS sequence"/>
</dbReference>
<dbReference type="GO" id="GO:0005886">
    <property type="term" value="C:plasma membrane"/>
    <property type="evidence" value="ECO:0007669"/>
    <property type="project" value="UniProtKB-SubCell"/>
</dbReference>
<comment type="subcellular location">
    <subcellularLocation>
        <location evidence="1">Cell membrane</location>
        <topology evidence="1">Multi-pass membrane protein</topology>
    </subcellularLocation>
</comment>
<dbReference type="EMBL" id="JACRSO010000006">
    <property type="protein sequence ID" value="MBC8530209.1"/>
    <property type="molecule type" value="Genomic_DNA"/>
</dbReference>
<evidence type="ECO:0000256" key="9">
    <source>
        <dbReference type="SAM" id="Phobius"/>
    </source>
</evidence>
<evidence type="ECO:0000256" key="4">
    <source>
        <dbReference type="ARBA" id="ARBA00022475"/>
    </source>
</evidence>
<comment type="similarity">
    <text evidence="2 8">Belongs to the prokaryotic riboflavin transporter (P-RFT) (TC 2.A.87) family.</text>
</comment>
<dbReference type="Gene3D" id="1.10.1760.20">
    <property type="match status" value="1"/>
</dbReference>
<evidence type="ECO:0000256" key="7">
    <source>
        <dbReference type="ARBA" id="ARBA00023136"/>
    </source>
</evidence>
<evidence type="ECO:0000256" key="2">
    <source>
        <dbReference type="ARBA" id="ARBA00005540"/>
    </source>
</evidence>
<evidence type="ECO:0000256" key="5">
    <source>
        <dbReference type="ARBA" id="ARBA00022692"/>
    </source>
</evidence>
<feature type="transmembrane region" description="Helical" evidence="9">
    <location>
        <begin position="12"/>
        <end position="33"/>
    </location>
</feature>
<dbReference type="PIRSF" id="PIRSF037778">
    <property type="entry name" value="UCP037778_transp_RibU"/>
    <property type="match status" value="1"/>
</dbReference>
<comment type="caution">
    <text evidence="10">The sequence shown here is derived from an EMBL/GenBank/DDBJ whole genome shotgun (WGS) entry which is preliminary data.</text>
</comment>
<evidence type="ECO:0000256" key="8">
    <source>
        <dbReference type="PIRNR" id="PIRNR037778"/>
    </source>
</evidence>
<protein>
    <recommendedName>
        <fullName evidence="8">Riboflavin transporter</fullName>
    </recommendedName>
</protein>
<keyword evidence="11" id="KW-1185">Reference proteome</keyword>
<dbReference type="Pfam" id="PF12822">
    <property type="entry name" value="ECF_trnsprt"/>
    <property type="match status" value="1"/>
</dbReference>
<dbReference type="PANTHER" id="PTHR38438">
    <property type="entry name" value="RIBOFLAVIN TRANSPORTER RIBU"/>
    <property type="match status" value="1"/>
</dbReference>
<keyword evidence="7 8" id="KW-0472">Membrane</keyword>
<gene>
    <name evidence="10" type="ORF">H8699_12270</name>
</gene>
<accession>A0A926HN51</accession>
<feature type="transmembrane region" description="Helical" evidence="9">
    <location>
        <begin position="109"/>
        <end position="132"/>
    </location>
</feature>
<comment type="function">
    <text evidence="8">Probably a riboflavin-binding protein that interacts with the energy-coupling factor (ECF) ABC-transporter complex.</text>
</comment>
<evidence type="ECO:0000313" key="10">
    <source>
        <dbReference type="EMBL" id="MBC8530209.1"/>
    </source>
</evidence>
<feature type="transmembrane region" description="Helical" evidence="9">
    <location>
        <begin position="45"/>
        <end position="64"/>
    </location>
</feature>
<name>A0A926HN51_9FIRM</name>
<feature type="transmembrane region" description="Helical" evidence="9">
    <location>
        <begin position="139"/>
        <end position="158"/>
    </location>
</feature>
<dbReference type="RefSeq" id="WP_249285934.1">
    <property type="nucleotide sequence ID" value="NZ_JACRSO010000006.1"/>
</dbReference>
<proteinExistence type="inferred from homology"/>
<evidence type="ECO:0000256" key="1">
    <source>
        <dbReference type="ARBA" id="ARBA00004651"/>
    </source>
</evidence>
<organism evidence="10 11">
    <name type="scientific">Luoshenia tenuis</name>
    <dbReference type="NCBI Taxonomy" id="2763654"/>
    <lineage>
        <taxon>Bacteria</taxon>
        <taxon>Bacillati</taxon>
        <taxon>Bacillota</taxon>
        <taxon>Clostridia</taxon>
        <taxon>Christensenellales</taxon>
        <taxon>Christensenellaceae</taxon>
        <taxon>Luoshenia</taxon>
    </lineage>
</organism>
<reference evidence="10" key="1">
    <citation type="submission" date="2020-08" db="EMBL/GenBank/DDBJ databases">
        <title>Genome public.</title>
        <authorList>
            <person name="Liu C."/>
            <person name="Sun Q."/>
        </authorList>
    </citation>
    <scope>NUCLEOTIDE SEQUENCE</scope>
    <source>
        <strain evidence="10">NSJ-44</strain>
    </source>
</reference>
<keyword evidence="6 9" id="KW-1133">Transmembrane helix</keyword>
<dbReference type="InterPro" id="IPR024529">
    <property type="entry name" value="ECF_trnsprt_substrate-spec"/>
</dbReference>
<evidence type="ECO:0000313" key="11">
    <source>
        <dbReference type="Proteomes" id="UP000654279"/>
    </source>
</evidence>
<evidence type="ECO:0000256" key="6">
    <source>
        <dbReference type="ARBA" id="ARBA00022989"/>
    </source>
</evidence>
<dbReference type="GO" id="GO:0032217">
    <property type="term" value="F:riboflavin transmembrane transporter activity"/>
    <property type="evidence" value="ECO:0007669"/>
    <property type="project" value="UniProtKB-UniRule"/>
</dbReference>
<dbReference type="PANTHER" id="PTHR38438:SF1">
    <property type="entry name" value="RIBOFLAVIN TRANSPORTER RIBU"/>
    <property type="match status" value="1"/>
</dbReference>
<keyword evidence="4 8" id="KW-1003">Cell membrane</keyword>